<organism evidence="1 2">
    <name type="scientific">Bacillus thuringiensis YBT-1518</name>
    <dbReference type="NCBI Taxonomy" id="529122"/>
    <lineage>
        <taxon>Bacteria</taxon>
        <taxon>Bacillati</taxon>
        <taxon>Bacillota</taxon>
        <taxon>Bacilli</taxon>
        <taxon>Bacillales</taxon>
        <taxon>Bacillaceae</taxon>
        <taxon>Bacillus</taxon>
        <taxon>Bacillus cereus group</taxon>
    </lineage>
</organism>
<dbReference type="KEGG" id="bthu:YBT1518_14605"/>
<protein>
    <submittedName>
        <fullName evidence="1">GNAT family acetyltransferase</fullName>
    </submittedName>
</protein>
<accession>A0A9W3KHI8</accession>
<evidence type="ECO:0000313" key="1">
    <source>
        <dbReference type="EMBL" id="AHA72089.1"/>
    </source>
</evidence>
<evidence type="ECO:0000313" key="2">
    <source>
        <dbReference type="Proteomes" id="UP000018566"/>
    </source>
</evidence>
<proteinExistence type="predicted"/>
<dbReference type="EMBL" id="CP005935">
    <property type="protein sequence ID" value="AHA72089.1"/>
    <property type="molecule type" value="Genomic_DNA"/>
</dbReference>
<reference evidence="1 2" key="1">
    <citation type="submission" date="2013-05" db="EMBL/GenBank/DDBJ databases">
        <title>Complete genome sequence of Bacillus thuringiensis YBT-1518, a typical strain with high toxicity to nematode.</title>
        <authorList>
            <person name="Wang P."/>
            <person name="Zhang C."/>
            <person name="Guo M."/>
            <person name="Guo S."/>
            <person name="Zhu Y."/>
            <person name="Zheng J."/>
            <person name="Zhu L."/>
            <person name="Ruan L."/>
            <person name="Peng D."/>
            <person name="Sun M."/>
        </authorList>
    </citation>
    <scope>NUCLEOTIDE SEQUENCE [LARGE SCALE GENOMIC DNA]</scope>
    <source>
        <strain evidence="1 2">YBT-1518</strain>
    </source>
</reference>
<dbReference type="Proteomes" id="UP000018566">
    <property type="component" value="Chromosome"/>
</dbReference>
<dbReference type="AlphaFoldDB" id="A0A9W3KHI8"/>
<sequence>MRNERQLPNGYVRDAVVYSIIASEWPVIKEQLLQKLAVYK</sequence>
<name>A0A9W3KHI8_BACTU</name>
<gene>
    <name evidence="1" type="ORF">YBT1518_14605</name>
</gene>